<name>A0A1H4NYL6_9BRAD</name>
<dbReference type="Gene3D" id="2.10.10.90">
    <property type="match status" value="1"/>
</dbReference>
<dbReference type="RefSeq" id="WP_092114368.1">
    <property type="nucleotide sequence ID" value="NZ_FNTH01000001.1"/>
</dbReference>
<dbReference type="Proteomes" id="UP000198992">
    <property type="component" value="Unassembled WGS sequence"/>
</dbReference>
<protein>
    <submittedName>
        <fullName evidence="1">Uncharacterized protein</fullName>
    </submittedName>
</protein>
<dbReference type="OrthoDB" id="8241180at2"/>
<evidence type="ECO:0000313" key="1">
    <source>
        <dbReference type="EMBL" id="SEB99938.1"/>
    </source>
</evidence>
<proteinExistence type="predicted"/>
<reference evidence="1 2" key="1">
    <citation type="submission" date="2016-10" db="EMBL/GenBank/DDBJ databases">
        <authorList>
            <person name="de Groot N.N."/>
        </authorList>
    </citation>
    <scope>NUCLEOTIDE SEQUENCE [LARGE SCALE GENOMIC DNA]</scope>
    <source>
        <strain evidence="1 2">MT12</strain>
    </source>
</reference>
<organism evidence="1 2">
    <name type="scientific">Bradyrhizobium erythrophlei</name>
    <dbReference type="NCBI Taxonomy" id="1437360"/>
    <lineage>
        <taxon>Bacteria</taxon>
        <taxon>Pseudomonadati</taxon>
        <taxon>Pseudomonadota</taxon>
        <taxon>Alphaproteobacteria</taxon>
        <taxon>Hyphomicrobiales</taxon>
        <taxon>Nitrobacteraceae</taxon>
        <taxon>Bradyrhizobium</taxon>
    </lineage>
</organism>
<dbReference type="AlphaFoldDB" id="A0A1H4NYL6"/>
<gene>
    <name evidence="1" type="ORF">SAMN05444164_0762</name>
</gene>
<sequence length="615" mass="64557">MTALANYSTGTVSVAAGDTIVSGVGTIWSSTNVRPGDILQIGNFQTIITDVTDPTHLVIPPWGGGAQAAVAYVVWKVSSQRIAGAQAMADVSTLVAALNTTGFFWFVDVSLAAPDPSLGSDGQYALQPSTGKMWFHAGGAWSYLGIYRGFNFRGVYDNAATYAVGDVQTTAGTSYVWINATPGSGHTAPDGTYWQVLAAKGDKGDTGAVPWSNTTAWATATNYVAAPPTSIVVHPINKNIYQCVVPHLSGNFATDLAAGKWLLIGQSATEATSATALAIGAGTKVFSAVTGFSYQNGVRLRASSNASPTNWMEGVCLYDPIAQIITMTVDKTAGAGTFGDWNFNRVGQPGAGDLTSSLNLSDLTSKPAAVVNLGIPALLRGHLSGLKITSTGAATFTVSAGVACDRNQLDMIALNASMTKTSAAWSVGTGNGCLDTGTLTSGFYHVFVIKHPLGVVDILMSLSATAPTLPSGYTMFRRIGAVWWSVSSTFLQILQRAREFWWPGVALDMDTALGSTLQTYTLGSIPPGVQVQAILTVIGWCATQNTQWWVHDVAAVDTAPNFTNGATATEVTTVSMGNFSEIRVWTNTLRQVAARASAAGVTLRIITRGWYDPLE</sequence>
<accession>A0A1H4NYL6</accession>
<dbReference type="EMBL" id="FNTH01000001">
    <property type="protein sequence ID" value="SEB99938.1"/>
    <property type="molecule type" value="Genomic_DNA"/>
</dbReference>
<evidence type="ECO:0000313" key="2">
    <source>
        <dbReference type="Proteomes" id="UP000198992"/>
    </source>
</evidence>